<dbReference type="Proteomes" id="UP000494115">
    <property type="component" value="Unassembled WGS sequence"/>
</dbReference>
<name>A0A6S7BIN4_9BURK</name>
<dbReference type="AlphaFoldDB" id="A0A6S7BIN4"/>
<dbReference type="EMBL" id="CADIKM010000043">
    <property type="protein sequence ID" value="CAB3801548.1"/>
    <property type="molecule type" value="Genomic_DNA"/>
</dbReference>
<organism evidence="1 2">
    <name type="scientific">Pararobbsia alpina</name>
    <dbReference type="NCBI Taxonomy" id="621374"/>
    <lineage>
        <taxon>Bacteria</taxon>
        <taxon>Pseudomonadati</taxon>
        <taxon>Pseudomonadota</taxon>
        <taxon>Betaproteobacteria</taxon>
        <taxon>Burkholderiales</taxon>
        <taxon>Burkholderiaceae</taxon>
        <taxon>Pararobbsia</taxon>
    </lineage>
</organism>
<keyword evidence="2" id="KW-1185">Reference proteome</keyword>
<evidence type="ECO:0000313" key="1">
    <source>
        <dbReference type="EMBL" id="CAB3801548.1"/>
    </source>
</evidence>
<accession>A0A6S7BIN4</accession>
<gene>
    <name evidence="1" type="ORF">LMG28138_05025</name>
</gene>
<reference evidence="1 2" key="1">
    <citation type="submission" date="2020-04" db="EMBL/GenBank/DDBJ databases">
        <authorList>
            <person name="De Canck E."/>
        </authorList>
    </citation>
    <scope>NUCLEOTIDE SEQUENCE [LARGE SCALE GENOMIC DNA]</scope>
    <source>
        <strain evidence="1 2">LMG 28138</strain>
    </source>
</reference>
<evidence type="ECO:0000313" key="2">
    <source>
        <dbReference type="Proteomes" id="UP000494115"/>
    </source>
</evidence>
<protein>
    <submittedName>
        <fullName evidence="1">Uncharacterized protein</fullName>
    </submittedName>
</protein>
<proteinExistence type="predicted"/>
<sequence length="97" mass="11007">MEFNASPWHTNPTQAFRLCQEHEAAGADRKPFAERSIVQHCAMFDRFTRYLAEHGLSLTTFGTDHVDSFFAPGSGFAEDTTTRIPYAKLIDRLRVIS</sequence>
<dbReference type="RefSeq" id="WP_175107621.1">
    <property type="nucleotide sequence ID" value="NZ_CADIKM010000043.1"/>
</dbReference>